<name>A0A517MTP5_9BACT</name>
<evidence type="ECO:0000256" key="1">
    <source>
        <dbReference type="SAM" id="SignalP"/>
    </source>
</evidence>
<keyword evidence="3" id="KW-1185">Reference proteome</keyword>
<dbReference type="RefSeq" id="WP_145059223.1">
    <property type="nucleotide sequence ID" value="NZ_CP036263.1"/>
</dbReference>
<accession>A0A517MTP5</accession>
<feature type="chain" id="PRO_5021735350" description="PEP-CTERM protein-sorting domain-containing protein" evidence="1">
    <location>
        <begin position="32"/>
        <end position="283"/>
    </location>
</feature>
<evidence type="ECO:0000313" key="2">
    <source>
        <dbReference type="EMBL" id="QDS98232.1"/>
    </source>
</evidence>
<proteinExistence type="predicted"/>
<keyword evidence="1" id="KW-0732">Signal</keyword>
<sequence length="283" mass="29439" precursor="true">MILKTADLKTAWLCLAAMLTSMVLLSRPADAVLVTYTTESSWLAAVSSSTLEDFESADIGNDGDDNGGAEDLNFGFSDVTFGEFDDLIFSSNAASSAGSAEINNGQIDVRDFTNVRGGINGNVVVDINFLNHGDEYVEVTFPAGISAVSFIYRNGDSVGDPTLLSVDGVAVSDFDAEDPRYFDPADSSNIPGGGTGTGPGFFGLVSDTGTISTLRFAAADGTLEAGGGTTSFGSFDDVRYGVAAVPEPSAFAFLGLVSTLGLGVTGLRRKWNRTEQPQTGNPE</sequence>
<feature type="signal peptide" evidence="1">
    <location>
        <begin position="1"/>
        <end position="31"/>
    </location>
</feature>
<organism evidence="2 3">
    <name type="scientific">Adhaeretor mobilis</name>
    <dbReference type="NCBI Taxonomy" id="1930276"/>
    <lineage>
        <taxon>Bacteria</taxon>
        <taxon>Pseudomonadati</taxon>
        <taxon>Planctomycetota</taxon>
        <taxon>Planctomycetia</taxon>
        <taxon>Pirellulales</taxon>
        <taxon>Lacipirellulaceae</taxon>
        <taxon>Adhaeretor</taxon>
    </lineage>
</organism>
<dbReference type="AlphaFoldDB" id="A0A517MTP5"/>
<dbReference type="KEGG" id="amob:HG15A2_15050"/>
<dbReference type="OrthoDB" id="303953at2"/>
<reference evidence="2 3" key="1">
    <citation type="submission" date="2019-02" db="EMBL/GenBank/DDBJ databases">
        <title>Deep-cultivation of Planctomycetes and their phenomic and genomic characterization uncovers novel biology.</title>
        <authorList>
            <person name="Wiegand S."/>
            <person name="Jogler M."/>
            <person name="Boedeker C."/>
            <person name="Pinto D."/>
            <person name="Vollmers J."/>
            <person name="Rivas-Marin E."/>
            <person name="Kohn T."/>
            <person name="Peeters S.H."/>
            <person name="Heuer A."/>
            <person name="Rast P."/>
            <person name="Oberbeckmann S."/>
            <person name="Bunk B."/>
            <person name="Jeske O."/>
            <person name="Meyerdierks A."/>
            <person name="Storesund J.E."/>
            <person name="Kallscheuer N."/>
            <person name="Luecker S."/>
            <person name="Lage O.M."/>
            <person name="Pohl T."/>
            <person name="Merkel B.J."/>
            <person name="Hornburger P."/>
            <person name="Mueller R.-W."/>
            <person name="Bruemmer F."/>
            <person name="Labrenz M."/>
            <person name="Spormann A.M."/>
            <person name="Op den Camp H."/>
            <person name="Overmann J."/>
            <person name="Amann R."/>
            <person name="Jetten M.S.M."/>
            <person name="Mascher T."/>
            <person name="Medema M.H."/>
            <person name="Devos D.P."/>
            <person name="Kaster A.-K."/>
            <person name="Ovreas L."/>
            <person name="Rohde M."/>
            <person name="Galperin M.Y."/>
            <person name="Jogler C."/>
        </authorList>
    </citation>
    <scope>NUCLEOTIDE SEQUENCE [LARGE SCALE GENOMIC DNA]</scope>
    <source>
        <strain evidence="2 3">HG15A2</strain>
    </source>
</reference>
<evidence type="ECO:0008006" key="4">
    <source>
        <dbReference type="Google" id="ProtNLM"/>
    </source>
</evidence>
<dbReference type="EMBL" id="CP036263">
    <property type="protein sequence ID" value="QDS98232.1"/>
    <property type="molecule type" value="Genomic_DNA"/>
</dbReference>
<gene>
    <name evidence="2" type="ORF">HG15A2_15050</name>
</gene>
<evidence type="ECO:0000313" key="3">
    <source>
        <dbReference type="Proteomes" id="UP000319852"/>
    </source>
</evidence>
<dbReference type="Proteomes" id="UP000319852">
    <property type="component" value="Chromosome"/>
</dbReference>
<protein>
    <recommendedName>
        <fullName evidence="4">PEP-CTERM protein-sorting domain-containing protein</fullName>
    </recommendedName>
</protein>